<evidence type="ECO:0000313" key="1">
    <source>
        <dbReference type="EMBL" id="KAG8589608.1"/>
    </source>
</evidence>
<gene>
    <name evidence="1" type="ORF">GDO81_006459</name>
</gene>
<reference evidence="1" key="1">
    <citation type="thesis" date="2020" institute="ProQuest LLC" country="789 East Eisenhower Parkway, Ann Arbor, MI, USA">
        <title>Comparative Genomics and Chromosome Evolution.</title>
        <authorList>
            <person name="Mudd A.B."/>
        </authorList>
    </citation>
    <scope>NUCLEOTIDE SEQUENCE</scope>
    <source>
        <strain evidence="1">237g6f4</strain>
        <tissue evidence="1">Blood</tissue>
    </source>
</reference>
<protein>
    <submittedName>
        <fullName evidence="1">Uncharacterized protein</fullName>
    </submittedName>
</protein>
<comment type="caution">
    <text evidence="1">The sequence shown here is derived from an EMBL/GenBank/DDBJ whole genome shotgun (WGS) entry which is preliminary data.</text>
</comment>
<dbReference type="EMBL" id="WNYA01000002">
    <property type="protein sequence ID" value="KAG8589608.1"/>
    <property type="molecule type" value="Genomic_DNA"/>
</dbReference>
<keyword evidence="2" id="KW-1185">Reference proteome</keyword>
<name>A0AAV7CXB7_ENGPU</name>
<proteinExistence type="predicted"/>
<evidence type="ECO:0000313" key="2">
    <source>
        <dbReference type="Proteomes" id="UP000824782"/>
    </source>
</evidence>
<dbReference type="Proteomes" id="UP000824782">
    <property type="component" value="Unassembled WGS sequence"/>
</dbReference>
<sequence>MGAPSRYILYYACGWDSGRGLEKGGGALCPSFSCPKVGRYGYAPVCSFFQSRLWNRGEALSAPSQSDLFICCSLPHSHYAV</sequence>
<accession>A0AAV7CXB7</accession>
<organism evidence="1 2">
    <name type="scientific">Engystomops pustulosus</name>
    <name type="common">Tungara frog</name>
    <name type="synonym">Physalaemus pustulosus</name>
    <dbReference type="NCBI Taxonomy" id="76066"/>
    <lineage>
        <taxon>Eukaryota</taxon>
        <taxon>Metazoa</taxon>
        <taxon>Chordata</taxon>
        <taxon>Craniata</taxon>
        <taxon>Vertebrata</taxon>
        <taxon>Euteleostomi</taxon>
        <taxon>Amphibia</taxon>
        <taxon>Batrachia</taxon>
        <taxon>Anura</taxon>
        <taxon>Neobatrachia</taxon>
        <taxon>Hyloidea</taxon>
        <taxon>Leptodactylidae</taxon>
        <taxon>Leiuperinae</taxon>
        <taxon>Engystomops</taxon>
    </lineage>
</organism>
<dbReference type="AlphaFoldDB" id="A0AAV7CXB7"/>